<accession>A0A397T072</accession>
<evidence type="ECO:0000313" key="2">
    <source>
        <dbReference type="Proteomes" id="UP000265703"/>
    </source>
</evidence>
<evidence type="ECO:0000313" key="1">
    <source>
        <dbReference type="EMBL" id="RIA88541.1"/>
    </source>
</evidence>
<reference evidence="1 2" key="1">
    <citation type="submission" date="2018-06" db="EMBL/GenBank/DDBJ databases">
        <title>Comparative genomics reveals the genomic features of Rhizophagus irregularis, R. cerebriforme, R. diaphanum and Gigaspora rosea, and their symbiotic lifestyle signature.</title>
        <authorList>
            <person name="Morin E."/>
            <person name="San Clemente H."/>
            <person name="Chen E.C.H."/>
            <person name="De La Providencia I."/>
            <person name="Hainaut M."/>
            <person name="Kuo A."/>
            <person name="Kohler A."/>
            <person name="Murat C."/>
            <person name="Tang N."/>
            <person name="Roy S."/>
            <person name="Loubradou J."/>
            <person name="Henrissat B."/>
            <person name="Grigoriev I.V."/>
            <person name="Corradi N."/>
            <person name="Roux C."/>
            <person name="Martin F.M."/>
        </authorList>
    </citation>
    <scope>NUCLEOTIDE SEQUENCE [LARGE SCALE GENOMIC DNA]</scope>
    <source>
        <strain evidence="1 2">DAOM 227022</strain>
    </source>
</reference>
<dbReference type="Proteomes" id="UP000265703">
    <property type="component" value="Unassembled WGS sequence"/>
</dbReference>
<organism evidence="1 2">
    <name type="scientific">Glomus cerebriforme</name>
    <dbReference type="NCBI Taxonomy" id="658196"/>
    <lineage>
        <taxon>Eukaryota</taxon>
        <taxon>Fungi</taxon>
        <taxon>Fungi incertae sedis</taxon>
        <taxon>Mucoromycota</taxon>
        <taxon>Glomeromycotina</taxon>
        <taxon>Glomeromycetes</taxon>
        <taxon>Glomerales</taxon>
        <taxon>Glomeraceae</taxon>
        <taxon>Glomus</taxon>
    </lineage>
</organism>
<proteinExistence type="predicted"/>
<name>A0A397T072_9GLOM</name>
<dbReference type="AlphaFoldDB" id="A0A397T072"/>
<keyword evidence="2" id="KW-1185">Reference proteome</keyword>
<dbReference type="EMBL" id="QKYT01000258">
    <property type="protein sequence ID" value="RIA88541.1"/>
    <property type="molecule type" value="Genomic_DNA"/>
</dbReference>
<sequence length="59" mass="6875">MKHFNYILNEFYKKMKNVNSINELIKKFEDIILEESSLIKDGWSIVAVATGSVTIRIKN</sequence>
<gene>
    <name evidence="1" type="ORF">C1645_774681</name>
</gene>
<protein>
    <submittedName>
        <fullName evidence="1">Uncharacterized protein</fullName>
    </submittedName>
</protein>
<comment type="caution">
    <text evidence="1">The sequence shown here is derived from an EMBL/GenBank/DDBJ whole genome shotgun (WGS) entry which is preliminary data.</text>
</comment>